<keyword evidence="3" id="KW-1185">Reference proteome</keyword>
<evidence type="ECO:0000256" key="1">
    <source>
        <dbReference type="SAM" id="MobiDB-lite"/>
    </source>
</evidence>
<organism evidence="2 3">
    <name type="scientific">Paraphoma chrysanthemicola</name>
    <dbReference type="NCBI Taxonomy" id="798071"/>
    <lineage>
        <taxon>Eukaryota</taxon>
        <taxon>Fungi</taxon>
        <taxon>Dikarya</taxon>
        <taxon>Ascomycota</taxon>
        <taxon>Pezizomycotina</taxon>
        <taxon>Dothideomycetes</taxon>
        <taxon>Pleosporomycetidae</taxon>
        <taxon>Pleosporales</taxon>
        <taxon>Pleosporineae</taxon>
        <taxon>Phaeosphaeriaceae</taxon>
        <taxon>Paraphoma</taxon>
    </lineage>
</organism>
<feature type="compositionally biased region" description="Acidic residues" evidence="1">
    <location>
        <begin position="332"/>
        <end position="342"/>
    </location>
</feature>
<evidence type="ECO:0000313" key="3">
    <source>
        <dbReference type="Proteomes" id="UP000813461"/>
    </source>
</evidence>
<reference evidence="2" key="1">
    <citation type="journal article" date="2021" name="Nat. Commun.">
        <title>Genetic determinants of endophytism in the Arabidopsis root mycobiome.</title>
        <authorList>
            <person name="Mesny F."/>
            <person name="Miyauchi S."/>
            <person name="Thiergart T."/>
            <person name="Pickel B."/>
            <person name="Atanasova L."/>
            <person name="Karlsson M."/>
            <person name="Huettel B."/>
            <person name="Barry K.W."/>
            <person name="Haridas S."/>
            <person name="Chen C."/>
            <person name="Bauer D."/>
            <person name="Andreopoulos W."/>
            <person name="Pangilinan J."/>
            <person name="LaButti K."/>
            <person name="Riley R."/>
            <person name="Lipzen A."/>
            <person name="Clum A."/>
            <person name="Drula E."/>
            <person name="Henrissat B."/>
            <person name="Kohler A."/>
            <person name="Grigoriev I.V."/>
            <person name="Martin F.M."/>
            <person name="Hacquard S."/>
        </authorList>
    </citation>
    <scope>NUCLEOTIDE SEQUENCE</scope>
    <source>
        <strain evidence="2">MPI-SDFR-AT-0120</strain>
    </source>
</reference>
<feature type="compositionally biased region" description="Polar residues" evidence="1">
    <location>
        <begin position="1"/>
        <end position="27"/>
    </location>
</feature>
<name>A0A8K0R651_9PLEO</name>
<gene>
    <name evidence="2" type="ORF">FB567DRAFT_579852</name>
</gene>
<dbReference type="OrthoDB" id="2997776at2759"/>
<dbReference type="Proteomes" id="UP000813461">
    <property type="component" value="Unassembled WGS sequence"/>
</dbReference>
<dbReference type="EMBL" id="JAGMVJ010000009">
    <property type="protein sequence ID" value="KAH7087859.1"/>
    <property type="molecule type" value="Genomic_DNA"/>
</dbReference>
<protein>
    <submittedName>
        <fullName evidence="2">Uncharacterized protein</fullName>
    </submittedName>
</protein>
<sequence>MIKTVQQQSHFHYGQSPSSVKPTTEFPSRTHRPDPYSSKPSLRHPATQWTRLRHITRFHKNPIGQHFLTYWLPRLRVHMYDVCPGSTDPMIFRANSVKKKTDIVHCRTSTQVPSHPSVNWLWAEQHFHSPASAALWDDRRCILRLDSPLLNRGYLGGGILSDTTIPDVRCDDTAMNLWFEWKMLFSRMFAEEMALRQAREEAVNLVLHGLRVMKKDKRDEAVCTFLRENYAMLRGEVLKAFRSSSVPYRVTLPISPSHERTTHPGTATLIRRQFSMVFFVPGWETWSVRKIANYRAKEEKSEWNLLPCEIVSGDMTSEWWSALEKKWRGWEDVEERSEEELERELSGEIE</sequence>
<dbReference type="AlphaFoldDB" id="A0A8K0R651"/>
<accession>A0A8K0R651</accession>
<feature type="region of interest" description="Disordered" evidence="1">
    <location>
        <begin position="331"/>
        <end position="350"/>
    </location>
</feature>
<feature type="region of interest" description="Disordered" evidence="1">
    <location>
        <begin position="1"/>
        <end position="45"/>
    </location>
</feature>
<evidence type="ECO:0000313" key="2">
    <source>
        <dbReference type="EMBL" id="KAH7087859.1"/>
    </source>
</evidence>
<proteinExistence type="predicted"/>
<comment type="caution">
    <text evidence="2">The sequence shown here is derived from an EMBL/GenBank/DDBJ whole genome shotgun (WGS) entry which is preliminary data.</text>
</comment>